<dbReference type="EMBL" id="WIWJ01000007">
    <property type="protein sequence ID" value="MQT46282.1"/>
    <property type="molecule type" value="Genomic_DNA"/>
</dbReference>
<dbReference type="Proteomes" id="UP000478064">
    <property type="component" value="Unassembled WGS sequence"/>
</dbReference>
<reference evidence="5 6" key="1">
    <citation type="submission" date="2019-10" db="EMBL/GenBank/DDBJ databases">
        <title>Evaluation of single-gene subtyping targets for Pseudomonas.</title>
        <authorList>
            <person name="Reichler S.J."/>
            <person name="Orsi R.H."/>
            <person name="Wiedmann M."/>
            <person name="Martin N.H."/>
            <person name="Murphy S.I."/>
        </authorList>
    </citation>
    <scope>NUCLEOTIDE SEQUENCE [LARGE SCALE GENOMIC DNA]</scope>
    <source>
        <strain evidence="3 8">FSL R10-1637</strain>
        <strain evidence="4 7">FSL R10-1876</strain>
        <strain evidence="2 6">FSL R10-2932</strain>
        <strain evidence="1 5">FSL R10-3257</strain>
    </source>
</reference>
<comment type="caution">
    <text evidence="3">The sequence shown here is derived from an EMBL/GenBank/DDBJ whole genome shotgun (WGS) entry which is preliminary data.</text>
</comment>
<evidence type="ECO:0000313" key="3">
    <source>
        <dbReference type="EMBL" id="MQU05517.1"/>
    </source>
</evidence>
<evidence type="ECO:0000313" key="2">
    <source>
        <dbReference type="EMBL" id="MQT74624.1"/>
    </source>
</evidence>
<dbReference type="GeneID" id="97252882"/>
<name>A0A0J6JH81_9PSED</name>
<proteinExistence type="predicted"/>
<evidence type="ECO:0000313" key="5">
    <source>
        <dbReference type="Proteomes" id="UP000441404"/>
    </source>
</evidence>
<sequence length="87" mass="9369">MSTTIPMTAIDCLIPCMLIDTQTPPDVIHANAAARILAVTHLLESVSRLEGFNADSVDLKHITEAAALLLRDGCDLMDALGRRLQAQ</sequence>
<dbReference type="Proteomes" id="UP000466863">
    <property type="component" value="Unassembled WGS sequence"/>
</dbReference>
<dbReference type="Proteomes" id="UP000441404">
    <property type="component" value="Unassembled WGS sequence"/>
</dbReference>
<evidence type="ECO:0000313" key="7">
    <source>
        <dbReference type="Proteomes" id="UP000466863"/>
    </source>
</evidence>
<evidence type="ECO:0000313" key="6">
    <source>
        <dbReference type="Proteomes" id="UP000447574"/>
    </source>
</evidence>
<protein>
    <submittedName>
        <fullName evidence="3">Short-chain dehydrogenase</fullName>
    </submittedName>
</protein>
<gene>
    <name evidence="3" type="ORF">GHO27_07440</name>
    <name evidence="4" type="ORF">GHO28_18475</name>
    <name evidence="2" type="ORF">GHO37_09925</name>
    <name evidence="1" type="ORF">GHO40_06010</name>
</gene>
<dbReference type="OrthoDB" id="7027245at2"/>
<dbReference type="EMBL" id="WIWF01000029">
    <property type="protein sequence ID" value="MQT74624.1"/>
    <property type="molecule type" value="Genomic_DNA"/>
</dbReference>
<evidence type="ECO:0000313" key="8">
    <source>
        <dbReference type="Proteomes" id="UP000478064"/>
    </source>
</evidence>
<dbReference type="RefSeq" id="WP_048369687.1">
    <property type="nucleotide sequence ID" value="NZ_CAUQEU010000013.1"/>
</dbReference>
<dbReference type="Proteomes" id="UP000447574">
    <property type="component" value="Unassembled WGS sequence"/>
</dbReference>
<dbReference type="EMBL" id="WIVU01000010">
    <property type="protein sequence ID" value="MQU05517.1"/>
    <property type="molecule type" value="Genomic_DNA"/>
</dbReference>
<evidence type="ECO:0000313" key="1">
    <source>
        <dbReference type="EMBL" id="MQT46282.1"/>
    </source>
</evidence>
<dbReference type="EMBL" id="WIVV01000097">
    <property type="protein sequence ID" value="MQU44482.1"/>
    <property type="molecule type" value="Genomic_DNA"/>
</dbReference>
<dbReference type="AlphaFoldDB" id="A0A0J6JH81"/>
<accession>A0A0J6JH81</accession>
<organism evidence="3 8">
    <name type="scientific">Pseudomonas helleri</name>
    <dbReference type="NCBI Taxonomy" id="1608996"/>
    <lineage>
        <taxon>Bacteria</taxon>
        <taxon>Pseudomonadati</taxon>
        <taxon>Pseudomonadota</taxon>
        <taxon>Gammaproteobacteria</taxon>
        <taxon>Pseudomonadales</taxon>
        <taxon>Pseudomonadaceae</taxon>
        <taxon>Pseudomonas</taxon>
    </lineage>
</organism>
<evidence type="ECO:0000313" key="4">
    <source>
        <dbReference type="EMBL" id="MQU44482.1"/>
    </source>
</evidence>
<accession>A0A0J6I9L5</accession>